<dbReference type="GO" id="GO:0008270">
    <property type="term" value="F:zinc ion binding"/>
    <property type="evidence" value="ECO:0007669"/>
    <property type="project" value="UniProtKB-KW"/>
</dbReference>
<dbReference type="OMA" id="RDRVHCT"/>
<dbReference type="eggNOG" id="ENOG502RJ0H">
    <property type="taxonomic scope" value="Eukaryota"/>
</dbReference>
<evidence type="ECO:0000256" key="1">
    <source>
        <dbReference type="PROSITE-ProRule" id="PRU00042"/>
    </source>
</evidence>
<accession>M2UII0</accession>
<dbReference type="OrthoDB" id="2687452at2759"/>
<sequence length="417" mass="45291">MEYLCLYQRPPRSLLLAAVMHTPTAAAPRPGHLDMQWYRLSENDGKSRQTSSILNTYLQTTQPTYQDCTGLQNYEEGHSIDSELYWAATSIAHDDTGYIQSFSHNNEPQCANEATANNPWLTQPVVSGFPLDDSHNSTSPFNVQTIPAAILGASTSSFIAGVDHCTYAHMCNYEDAHTVASSFGGNRTQSNPSHLLSRDTSASASRGHAVQRDRVHCTWPNCTKTFGRLQELVRHHNSIHKLRTPFWCPVPSCNRSSSFPRRKRPFSRKDKLDSHMRNMHHITFGDSMMAVVQAGLDARGGGNAGAESGSGRSGFNTANRLHGVGAPSILDDQTLSNGVADFVHPIAGHESLDPDSVSTADWFSGMDGVGGFNAFPSPDQMDAAGLDDLTAADGISDEQTISGEDMLSSGNRYVGLS</sequence>
<feature type="region of interest" description="Disordered" evidence="2">
    <location>
        <begin position="185"/>
        <end position="210"/>
    </location>
</feature>
<evidence type="ECO:0000313" key="4">
    <source>
        <dbReference type="EMBL" id="EMD87742.1"/>
    </source>
</evidence>
<evidence type="ECO:0000259" key="3">
    <source>
        <dbReference type="PROSITE" id="PS50157"/>
    </source>
</evidence>
<keyword evidence="1" id="KW-0479">Metal-binding</keyword>
<organism evidence="4 5">
    <name type="scientific">Cochliobolus heterostrophus (strain C5 / ATCC 48332 / race O)</name>
    <name type="common">Southern corn leaf blight fungus</name>
    <name type="synonym">Bipolaris maydis</name>
    <dbReference type="NCBI Taxonomy" id="701091"/>
    <lineage>
        <taxon>Eukaryota</taxon>
        <taxon>Fungi</taxon>
        <taxon>Dikarya</taxon>
        <taxon>Ascomycota</taxon>
        <taxon>Pezizomycotina</taxon>
        <taxon>Dothideomycetes</taxon>
        <taxon>Pleosporomycetidae</taxon>
        <taxon>Pleosporales</taxon>
        <taxon>Pleosporineae</taxon>
        <taxon>Pleosporaceae</taxon>
        <taxon>Bipolaris</taxon>
    </lineage>
</organism>
<keyword evidence="1" id="KW-0863">Zinc-finger</keyword>
<dbReference type="PROSITE" id="PS00028">
    <property type="entry name" value="ZINC_FINGER_C2H2_1"/>
    <property type="match status" value="1"/>
</dbReference>
<evidence type="ECO:0000313" key="5">
    <source>
        <dbReference type="Proteomes" id="UP000016936"/>
    </source>
</evidence>
<dbReference type="PROSITE" id="PS50157">
    <property type="entry name" value="ZINC_FINGER_C2H2_2"/>
    <property type="match status" value="1"/>
</dbReference>
<dbReference type="HOGENOM" id="CLU_787567_0_0_1"/>
<keyword evidence="5" id="KW-1185">Reference proteome</keyword>
<reference evidence="5" key="2">
    <citation type="journal article" date="2013" name="PLoS Genet.">
        <title>Comparative genome structure, secondary metabolite, and effector coding capacity across Cochliobolus pathogens.</title>
        <authorList>
            <person name="Condon B.J."/>
            <person name="Leng Y."/>
            <person name="Wu D."/>
            <person name="Bushley K.E."/>
            <person name="Ohm R.A."/>
            <person name="Otillar R."/>
            <person name="Martin J."/>
            <person name="Schackwitz W."/>
            <person name="Grimwood J."/>
            <person name="MohdZainudin N."/>
            <person name="Xue C."/>
            <person name="Wang R."/>
            <person name="Manning V.A."/>
            <person name="Dhillon B."/>
            <person name="Tu Z.J."/>
            <person name="Steffenson B.J."/>
            <person name="Salamov A."/>
            <person name="Sun H."/>
            <person name="Lowry S."/>
            <person name="LaButti K."/>
            <person name="Han J."/>
            <person name="Copeland A."/>
            <person name="Lindquist E."/>
            <person name="Barry K."/>
            <person name="Schmutz J."/>
            <person name="Baker S.E."/>
            <person name="Ciuffetti L.M."/>
            <person name="Grigoriev I.V."/>
            <person name="Zhong S."/>
            <person name="Turgeon B.G."/>
        </authorList>
    </citation>
    <scope>NUCLEOTIDE SEQUENCE [LARGE SCALE GENOMIC DNA]</scope>
    <source>
        <strain evidence="5">C5 / ATCC 48332 / race O</strain>
    </source>
</reference>
<dbReference type="InterPro" id="IPR013087">
    <property type="entry name" value="Znf_C2H2_type"/>
</dbReference>
<protein>
    <recommendedName>
        <fullName evidence="3">C2H2-type domain-containing protein</fullName>
    </recommendedName>
</protein>
<proteinExistence type="predicted"/>
<keyword evidence="1" id="KW-0862">Zinc</keyword>
<evidence type="ECO:0000256" key="2">
    <source>
        <dbReference type="SAM" id="MobiDB-lite"/>
    </source>
</evidence>
<dbReference type="EMBL" id="KB445581">
    <property type="protein sequence ID" value="EMD87742.1"/>
    <property type="molecule type" value="Genomic_DNA"/>
</dbReference>
<feature type="compositionally biased region" description="Polar residues" evidence="2">
    <location>
        <begin position="185"/>
        <end position="204"/>
    </location>
</feature>
<dbReference type="STRING" id="701091.M2UII0"/>
<dbReference type="Proteomes" id="UP000016936">
    <property type="component" value="Unassembled WGS sequence"/>
</dbReference>
<dbReference type="AlphaFoldDB" id="M2UII0"/>
<gene>
    <name evidence="4" type="ORF">COCHEDRAFT_1158956</name>
</gene>
<dbReference type="Gene3D" id="3.30.160.60">
    <property type="entry name" value="Classic Zinc Finger"/>
    <property type="match status" value="1"/>
</dbReference>
<feature type="domain" description="C2H2-type" evidence="3">
    <location>
        <begin position="215"/>
        <end position="245"/>
    </location>
</feature>
<reference evidence="4 5" key="1">
    <citation type="journal article" date="2012" name="PLoS Pathog.">
        <title>Diverse lifestyles and strategies of plant pathogenesis encoded in the genomes of eighteen Dothideomycetes fungi.</title>
        <authorList>
            <person name="Ohm R.A."/>
            <person name="Feau N."/>
            <person name="Henrissat B."/>
            <person name="Schoch C.L."/>
            <person name="Horwitz B.A."/>
            <person name="Barry K.W."/>
            <person name="Condon B.J."/>
            <person name="Copeland A.C."/>
            <person name="Dhillon B."/>
            <person name="Glaser F."/>
            <person name="Hesse C.N."/>
            <person name="Kosti I."/>
            <person name="LaButti K."/>
            <person name="Lindquist E.A."/>
            <person name="Lucas S."/>
            <person name="Salamov A.A."/>
            <person name="Bradshaw R.E."/>
            <person name="Ciuffetti L."/>
            <person name="Hamelin R.C."/>
            <person name="Kema G.H.J."/>
            <person name="Lawrence C."/>
            <person name="Scott J.A."/>
            <person name="Spatafora J.W."/>
            <person name="Turgeon B.G."/>
            <person name="de Wit P.J.G.M."/>
            <person name="Zhong S."/>
            <person name="Goodwin S.B."/>
            <person name="Grigoriev I.V."/>
        </authorList>
    </citation>
    <scope>NUCLEOTIDE SEQUENCE [LARGE SCALE GENOMIC DNA]</scope>
    <source>
        <strain evidence="5">C5 / ATCC 48332 / race O</strain>
    </source>
</reference>
<name>M2UII0_COCH5</name>
<dbReference type="SMART" id="SM00355">
    <property type="entry name" value="ZnF_C2H2"/>
    <property type="match status" value="2"/>
</dbReference>